<dbReference type="EMBL" id="CAUYUE010000016">
    <property type="protein sequence ID" value="CAK0787272.1"/>
    <property type="molecule type" value="Genomic_DNA"/>
</dbReference>
<gene>
    <name evidence="2" type="ORF">CVIRNUC_010490</name>
</gene>
<dbReference type="AlphaFoldDB" id="A0AAV1IM15"/>
<dbReference type="InterPro" id="IPR006502">
    <property type="entry name" value="PDDEXK-like"/>
</dbReference>
<name>A0AAV1IM15_9CHLO</name>
<proteinExistence type="predicted"/>
<dbReference type="PANTHER" id="PTHR31579">
    <property type="entry name" value="OS03G0796600 PROTEIN"/>
    <property type="match status" value="1"/>
</dbReference>
<protein>
    <submittedName>
        <fullName evidence="2">Uncharacterized protein</fullName>
    </submittedName>
</protein>
<feature type="compositionally biased region" description="Low complexity" evidence="1">
    <location>
        <begin position="265"/>
        <end position="282"/>
    </location>
</feature>
<feature type="compositionally biased region" description="Polar residues" evidence="1">
    <location>
        <begin position="249"/>
        <end position="262"/>
    </location>
</feature>
<dbReference type="Pfam" id="PF04720">
    <property type="entry name" value="PDDEXK_6"/>
    <property type="match status" value="1"/>
</dbReference>
<evidence type="ECO:0000256" key="1">
    <source>
        <dbReference type="SAM" id="MobiDB-lite"/>
    </source>
</evidence>
<feature type="region of interest" description="Disordered" evidence="1">
    <location>
        <begin position="233"/>
        <end position="303"/>
    </location>
</feature>
<comment type="caution">
    <text evidence="2">The sequence shown here is derived from an EMBL/GenBank/DDBJ whole genome shotgun (WGS) entry which is preliminary data.</text>
</comment>
<evidence type="ECO:0000313" key="3">
    <source>
        <dbReference type="Proteomes" id="UP001314263"/>
    </source>
</evidence>
<dbReference type="Proteomes" id="UP001314263">
    <property type="component" value="Unassembled WGS sequence"/>
</dbReference>
<keyword evidence="3" id="KW-1185">Reference proteome</keyword>
<reference evidence="2 3" key="1">
    <citation type="submission" date="2023-10" db="EMBL/GenBank/DDBJ databases">
        <authorList>
            <person name="Maclean D."/>
            <person name="Macfadyen A."/>
        </authorList>
    </citation>
    <scope>NUCLEOTIDE SEQUENCE [LARGE SCALE GENOMIC DNA]</scope>
</reference>
<sequence>MDDRAAEEPATRPELLFSLELGDRLEGRGVDTSLRAPDARERLRYLTSTRSLFECRLLRDVRVFLAAIVREDGKPDAVVLASKLAAVGYQLTIRTALGGGAGRSCFHNLHHEFLLVMGDPEFGTPQDKEFIVDPHFREQFSIPQATPAYEEMVQQLPSEFVGPASRLVPLVQLLCAEMGHAFEVRSMTCPPWRQAKAMLSKWLPAKAKDVDVATVYAKDAAYDSLSPGVSPRTPLEFFRDSGHPASPLTPISNSETSRSMQAWWSRGSDSSSSGRVSERSSGSGSGSGRSRRSCEESISSRSSTVKLERSTSLLSRGLASKAPVGVASPQSSLAAKLQKAALDCFLSDEQPPIRRVKLNGLHNAASKLVAA</sequence>
<dbReference type="PANTHER" id="PTHR31579:SF1">
    <property type="entry name" value="OS03G0796600 PROTEIN"/>
    <property type="match status" value="1"/>
</dbReference>
<evidence type="ECO:0000313" key="2">
    <source>
        <dbReference type="EMBL" id="CAK0787272.1"/>
    </source>
</evidence>
<accession>A0AAV1IM15</accession>
<organism evidence="2 3">
    <name type="scientific">Coccomyxa viridis</name>
    <dbReference type="NCBI Taxonomy" id="1274662"/>
    <lineage>
        <taxon>Eukaryota</taxon>
        <taxon>Viridiplantae</taxon>
        <taxon>Chlorophyta</taxon>
        <taxon>core chlorophytes</taxon>
        <taxon>Trebouxiophyceae</taxon>
        <taxon>Trebouxiophyceae incertae sedis</taxon>
        <taxon>Coccomyxaceae</taxon>
        <taxon>Coccomyxa</taxon>
    </lineage>
</organism>